<gene>
    <name evidence="2" type="ORF">BCV70DRAFT_57469</name>
</gene>
<evidence type="ECO:0000313" key="2">
    <source>
        <dbReference type="EMBL" id="PWZ02122.1"/>
    </source>
</evidence>
<organism evidence="2 3">
    <name type="scientific">Testicularia cyperi</name>
    <dbReference type="NCBI Taxonomy" id="1882483"/>
    <lineage>
        <taxon>Eukaryota</taxon>
        <taxon>Fungi</taxon>
        <taxon>Dikarya</taxon>
        <taxon>Basidiomycota</taxon>
        <taxon>Ustilaginomycotina</taxon>
        <taxon>Ustilaginomycetes</taxon>
        <taxon>Ustilaginales</taxon>
        <taxon>Anthracoideaceae</taxon>
        <taxon>Testicularia</taxon>
    </lineage>
</organism>
<accession>A0A317XVK5</accession>
<dbReference type="Proteomes" id="UP000246740">
    <property type="component" value="Unassembled WGS sequence"/>
</dbReference>
<protein>
    <submittedName>
        <fullName evidence="2">Uncharacterized protein</fullName>
    </submittedName>
</protein>
<dbReference type="InParanoid" id="A0A317XVK5"/>
<dbReference type="EMBL" id="KZ819189">
    <property type="protein sequence ID" value="PWZ02122.1"/>
    <property type="molecule type" value="Genomic_DNA"/>
</dbReference>
<keyword evidence="3" id="KW-1185">Reference proteome</keyword>
<name>A0A317XVK5_9BASI</name>
<proteinExistence type="predicted"/>
<evidence type="ECO:0000313" key="3">
    <source>
        <dbReference type="Proteomes" id="UP000246740"/>
    </source>
</evidence>
<dbReference type="AlphaFoldDB" id="A0A317XVK5"/>
<evidence type="ECO:0000256" key="1">
    <source>
        <dbReference type="SAM" id="MobiDB-lite"/>
    </source>
</evidence>
<sequence>MPFCDTCCCCRPRKDVHRKCSKSETTFPAYDWPWSTPVSVRPCMQLHPKEGSAPAGTRVRQMEAAPSSSGLGVENAIKSDKPTRPSALPDPALPPSPLSTHDNLSDKKNFHTPHVRRWYRRGRMRICDLIPFVAMSSETRTTFNRRPLGLLFSSRRCVIASPFLSSSTTPHVRSRGSLGGIHTSNKV</sequence>
<reference evidence="2 3" key="1">
    <citation type="journal article" date="2018" name="Mol. Biol. Evol.">
        <title>Broad Genomic Sampling Reveals a Smut Pathogenic Ancestry of the Fungal Clade Ustilaginomycotina.</title>
        <authorList>
            <person name="Kijpornyongpan T."/>
            <person name="Mondo S.J."/>
            <person name="Barry K."/>
            <person name="Sandor L."/>
            <person name="Lee J."/>
            <person name="Lipzen A."/>
            <person name="Pangilinan J."/>
            <person name="LaButti K."/>
            <person name="Hainaut M."/>
            <person name="Henrissat B."/>
            <person name="Grigoriev I.V."/>
            <person name="Spatafora J.W."/>
            <person name="Aime M.C."/>
        </authorList>
    </citation>
    <scope>NUCLEOTIDE SEQUENCE [LARGE SCALE GENOMIC DNA]</scope>
    <source>
        <strain evidence="2 3">MCA 3645</strain>
    </source>
</reference>
<feature type="region of interest" description="Disordered" evidence="1">
    <location>
        <begin position="46"/>
        <end position="107"/>
    </location>
</feature>